<dbReference type="InterPro" id="IPR013096">
    <property type="entry name" value="Cupin_2"/>
</dbReference>
<name>A0A919Q8Y4_9ACTN</name>
<dbReference type="PANTHER" id="PTHR36440:SF1">
    <property type="entry name" value="PUTATIVE (AFU_ORTHOLOGUE AFUA_8G07350)-RELATED"/>
    <property type="match status" value="1"/>
</dbReference>
<dbReference type="SUPFAM" id="SSF51182">
    <property type="entry name" value="RmlC-like cupins"/>
    <property type="match status" value="1"/>
</dbReference>
<dbReference type="Pfam" id="PF07883">
    <property type="entry name" value="Cupin_2"/>
    <property type="match status" value="1"/>
</dbReference>
<dbReference type="RefSeq" id="WP_204041155.1">
    <property type="nucleotide sequence ID" value="NZ_BOOA01000018.1"/>
</dbReference>
<reference evidence="2" key="1">
    <citation type="submission" date="2021-01" db="EMBL/GenBank/DDBJ databases">
        <title>Whole genome shotgun sequence of Acrocarpospora phusangensis NBRC 108782.</title>
        <authorList>
            <person name="Komaki H."/>
            <person name="Tamura T."/>
        </authorList>
    </citation>
    <scope>NUCLEOTIDE SEQUENCE</scope>
    <source>
        <strain evidence="2">NBRC 108782</strain>
    </source>
</reference>
<evidence type="ECO:0000313" key="3">
    <source>
        <dbReference type="Proteomes" id="UP000640052"/>
    </source>
</evidence>
<protein>
    <recommendedName>
        <fullName evidence="1">Cupin type-2 domain-containing protein</fullName>
    </recommendedName>
</protein>
<evidence type="ECO:0000313" key="2">
    <source>
        <dbReference type="EMBL" id="GIH24386.1"/>
    </source>
</evidence>
<dbReference type="Gene3D" id="2.60.120.10">
    <property type="entry name" value="Jelly Rolls"/>
    <property type="match status" value="1"/>
</dbReference>
<feature type="domain" description="Cupin type-2" evidence="1">
    <location>
        <begin position="57"/>
        <end position="123"/>
    </location>
</feature>
<keyword evidence="3" id="KW-1185">Reference proteome</keyword>
<gene>
    <name evidence="2" type="ORF">Aph01nite_26960</name>
</gene>
<dbReference type="InterPro" id="IPR011051">
    <property type="entry name" value="RmlC_Cupin_sf"/>
</dbReference>
<dbReference type="InterPro" id="IPR053146">
    <property type="entry name" value="QDO-like"/>
</dbReference>
<sequence>MSLPPQISGQDDPQYVQRGAIHVPAGEGITKWMSGDVYTMKLTATQGSGALGFIEASIPVGAGPVPHMHNNSDEAFYLLAGELEFLDGDRTFIGRTGDFIYIPRGHRHRFRNVGVHPARMIFMFTPGGPEQTFIEGGDEPLPGEQPAPWGPERFGTLIELATRYDSVLLVETDS</sequence>
<dbReference type="InterPro" id="IPR014710">
    <property type="entry name" value="RmlC-like_jellyroll"/>
</dbReference>
<dbReference type="EMBL" id="BOOA01000018">
    <property type="protein sequence ID" value="GIH24386.1"/>
    <property type="molecule type" value="Genomic_DNA"/>
</dbReference>
<dbReference type="Proteomes" id="UP000640052">
    <property type="component" value="Unassembled WGS sequence"/>
</dbReference>
<proteinExistence type="predicted"/>
<dbReference type="AlphaFoldDB" id="A0A919Q8Y4"/>
<organism evidence="2 3">
    <name type="scientific">Acrocarpospora phusangensis</name>
    <dbReference type="NCBI Taxonomy" id="1070424"/>
    <lineage>
        <taxon>Bacteria</taxon>
        <taxon>Bacillati</taxon>
        <taxon>Actinomycetota</taxon>
        <taxon>Actinomycetes</taxon>
        <taxon>Streptosporangiales</taxon>
        <taxon>Streptosporangiaceae</taxon>
        <taxon>Acrocarpospora</taxon>
    </lineage>
</organism>
<dbReference type="PANTHER" id="PTHR36440">
    <property type="entry name" value="PUTATIVE (AFU_ORTHOLOGUE AFUA_8G07350)-RELATED"/>
    <property type="match status" value="1"/>
</dbReference>
<comment type="caution">
    <text evidence="2">The sequence shown here is derived from an EMBL/GenBank/DDBJ whole genome shotgun (WGS) entry which is preliminary data.</text>
</comment>
<evidence type="ECO:0000259" key="1">
    <source>
        <dbReference type="Pfam" id="PF07883"/>
    </source>
</evidence>
<accession>A0A919Q8Y4</accession>